<reference evidence="7 8" key="1">
    <citation type="journal article" date="2016" name="Genome Announc.">
        <title>Draft Genome Sequence of Planomonospora sphaerica JCM9374, a Rare Actinomycete.</title>
        <authorList>
            <person name="Dohra H."/>
            <person name="Suzuki T."/>
            <person name="Inoue Y."/>
            <person name="Kodani S."/>
        </authorList>
    </citation>
    <scope>NUCLEOTIDE SEQUENCE [LARGE SCALE GENOMIC DNA]</scope>
    <source>
        <strain evidence="7 8">JCM 9374</strain>
    </source>
</reference>
<evidence type="ECO:0000256" key="3">
    <source>
        <dbReference type="ARBA" id="ARBA00022741"/>
    </source>
</evidence>
<dbReference type="Gene3D" id="3.40.50.300">
    <property type="entry name" value="P-loop containing nucleotide triphosphate hydrolases"/>
    <property type="match status" value="1"/>
</dbReference>
<dbReference type="PANTHER" id="PTHR43117:SF4">
    <property type="entry name" value="OSMOPROTECTANT IMPORT ATP-BINDING PROTEIN OSMV"/>
    <property type="match status" value="1"/>
</dbReference>
<dbReference type="STRING" id="161355.PS9374_03305"/>
<dbReference type="OrthoDB" id="7838608at2"/>
<keyword evidence="2" id="KW-0813">Transport</keyword>
<reference evidence="8" key="2">
    <citation type="submission" date="2016-04" db="EMBL/GenBank/DDBJ databases">
        <title>Planomonospora sphaerica JCM9374 whole genome shotgun sequence.</title>
        <authorList>
            <person name="Suzuki T."/>
            <person name="Dohra H."/>
            <person name="Kodani S."/>
        </authorList>
    </citation>
    <scope>NUCLEOTIDE SEQUENCE [LARGE SCALE GENOMIC DNA]</scope>
    <source>
        <strain evidence="8">JCM 9374</strain>
    </source>
</reference>
<dbReference type="EC" id="7.6.2.9" evidence="5"/>
<evidence type="ECO:0000313" key="7">
    <source>
        <dbReference type="EMBL" id="GAT67647.1"/>
    </source>
</evidence>
<dbReference type="FunFam" id="3.40.50.300:FF:000425">
    <property type="entry name" value="Probable ABC transporter, ATP-binding subunit"/>
    <property type="match status" value="1"/>
</dbReference>
<keyword evidence="3" id="KW-0547">Nucleotide-binding</keyword>
<evidence type="ECO:0000256" key="2">
    <source>
        <dbReference type="ARBA" id="ARBA00022448"/>
    </source>
</evidence>
<gene>
    <name evidence="7" type="ORF">PS9374_03305</name>
</gene>
<evidence type="ECO:0000259" key="6">
    <source>
        <dbReference type="PROSITE" id="PS50893"/>
    </source>
</evidence>
<dbReference type="GO" id="GO:0005524">
    <property type="term" value="F:ATP binding"/>
    <property type="evidence" value="ECO:0007669"/>
    <property type="project" value="UniProtKB-KW"/>
</dbReference>
<comment type="caution">
    <text evidence="7">The sequence shown here is derived from an EMBL/GenBank/DDBJ whole genome shotgun (WGS) entry which is preliminary data.</text>
</comment>
<dbReference type="PROSITE" id="PS00211">
    <property type="entry name" value="ABC_TRANSPORTER_1"/>
    <property type="match status" value="1"/>
</dbReference>
<evidence type="ECO:0000256" key="4">
    <source>
        <dbReference type="ARBA" id="ARBA00022840"/>
    </source>
</evidence>
<sequence>MITFDGVTKRYAGGTVAVDDLGLEVPTGEITVFVGPSGCGKTTSLRMINRMVDPTGGRVLLDGVDVTTIDPPTLRRGIGYVIQQAGLFPHRKVVDNVATVPRLLGWERRRARARAMELLERVGLEAALADRYPFQLSGGQQQRVGVARALAADPPVLLMDEPFSAVDPVVRASLQDELLRLQAELRKTIVFVTHDIDEAIKLGDRVAVLRVGGRLAQLDAPARLLAEPADDFVREFLGRDRGIRLLSFVPSGDLPLRTDLTVPVSAAASARGTAEPWLALVDDGGRPLGWIAPRSLPDSGTPADLRPEPYGTFVRGRDPLRSVLDAALLSPSGHAIAVDESGRVEGVVTREALDAALARATGDARG</sequence>
<proteinExistence type="inferred from homology"/>
<keyword evidence="4" id="KW-0067">ATP-binding</keyword>
<dbReference type="SUPFAM" id="SSF52540">
    <property type="entry name" value="P-loop containing nucleoside triphosphate hydrolases"/>
    <property type="match status" value="1"/>
</dbReference>
<protein>
    <recommendedName>
        <fullName evidence="5">ABC-type quaternary amine transporter</fullName>
        <ecNumber evidence="5">7.6.2.9</ecNumber>
    </recommendedName>
</protein>
<dbReference type="SMART" id="SM00382">
    <property type="entry name" value="AAA"/>
    <property type="match status" value="1"/>
</dbReference>
<evidence type="ECO:0000256" key="5">
    <source>
        <dbReference type="ARBA" id="ARBA00066388"/>
    </source>
</evidence>
<dbReference type="InterPro" id="IPR017871">
    <property type="entry name" value="ABC_transporter-like_CS"/>
</dbReference>
<dbReference type="Pfam" id="PF00005">
    <property type="entry name" value="ABC_tran"/>
    <property type="match status" value="1"/>
</dbReference>
<evidence type="ECO:0000313" key="8">
    <source>
        <dbReference type="Proteomes" id="UP000077701"/>
    </source>
</evidence>
<dbReference type="PANTHER" id="PTHR43117">
    <property type="entry name" value="OSMOPROTECTANT IMPORT ATP-BINDING PROTEIN OSMV"/>
    <property type="match status" value="1"/>
</dbReference>
<dbReference type="InterPro" id="IPR046342">
    <property type="entry name" value="CBS_dom_sf"/>
</dbReference>
<comment type="similarity">
    <text evidence="1">Belongs to the ABC transporter superfamily.</text>
</comment>
<dbReference type="PROSITE" id="PS50893">
    <property type="entry name" value="ABC_TRANSPORTER_2"/>
    <property type="match status" value="1"/>
</dbReference>
<dbReference type="GO" id="GO:0015418">
    <property type="term" value="F:ABC-type quaternary ammonium compound transporting activity"/>
    <property type="evidence" value="ECO:0007669"/>
    <property type="project" value="UniProtKB-EC"/>
</dbReference>
<dbReference type="InterPro" id="IPR027417">
    <property type="entry name" value="P-loop_NTPase"/>
</dbReference>
<dbReference type="AlphaFoldDB" id="A0A171D4U1"/>
<keyword evidence="8" id="KW-1185">Reference proteome</keyword>
<evidence type="ECO:0000256" key="1">
    <source>
        <dbReference type="ARBA" id="ARBA00005417"/>
    </source>
</evidence>
<dbReference type="GO" id="GO:0016887">
    <property type="term" value="F:ATP hydrolysis activity"/>
    <property type="evidence" value="ECO:0007669"/>
    <property type="project" value="InterPro"/>
</dbReference>
<dbReference type="InterPro" id="IPR003593">
    <property type="entry name" value="AAA+_ATPase"/>
</dbReference>
<feature type="domain" description="ABC transporter" evidence="6">
    <location>
        <begin position="2"/>
        <end position="237"/>
    </location>
</feature>
<dbReference type="RefSeq" id="WP_068897692.1">
    <property type="nucleotide sequence ID" value="NZ_BDCX01000007.1"/>
</dbReference>
<organism evidence="7 8">
    <name type="scientific">Planomonospora sphaerica</name>
    <dbReference type="NCBI Taxonomy" id="161355"/>
    <lineage>
        <taxon>Bacteria</taxon>
        <taxon>Bacillati</taxon>
        <taxon>Actinomycetota</taxon>
        <taxon>Actinomycetes</taxon>
        <taxon>Streptosporangiales</taxon>
        <taxon>Streptosporangiaceae</taxon>
        <taxon>Planomonospora</taxon>
    </lineage>
</organism>
<dbReference type="SUPFAM" id="SSF54631">
    <property type="entry name" value="CBS-domain pair"/>
    <property type="match status" value="1"/>
</dbReference>
<dbReference type="EMBL" id="BDCX01000007">
    <property type="protein sequence ID" value="GAT67647.1"/>
    <property type="molecule type" value="Genomic_DNA"/>
</dbReference>
<accession>A0A171D4U1</accession>
<dbReference type="InterPro" id="IPR003439">
    <property type="entry name" value="ABC_transporter-like_ATP-bd"/>
</dbReference>
<dbReference type="Proteomes" id="UP000077701">
    <property type="component" value="Unassembled WGS sequence"/>
</dbReference>
<name>A0A171D4U1_9ACTN</name>